<accession>A0A1I0N5M8</accession>
<sequence length="161" mass="18679">MRKNDDIELKIEDTTSEAIQEEERSRDEAAEMREQARKAIQMIKETVREEDPKLTPTLTLRTILGGDFLTADMVRRNIWLFVLMVIFTIVYVAVRYQCQQDMIAIDKLEKELLDAKYKALSSSSTLTEKCRESHVLHALKQNKDSLLHIADQPPYIINVPE</sequence>
<evidence type="ECO:0008006" key="5">
    <source>
        <dbReference type="Google" id="ProtNLM"/>
    </source>
</evidence>
<organism evidence="3 4">
    <name type="scientific">Prevotella aff. ruminicola Tc2-24</name>
    <dbReference type="NCBI Taxonomy" id="81582"/>
    <lineage>
        <taxon>Bacteria</taxon>
        <taxon>Pseudomonadati</taxon>
        <taxon>Bacteroidota</taxon>
        <taxon>Bacteroidia</taxon>
        <taxon>Bacteroidales</taxon>
        <taxon>Prevotellaceae</taxon>
        <taxon>Prevotella</taxon>
    </lineage>
</organism>
<dbReference type="Pfam" id="PF19579">
    <property type="entry name" value="FtsL_2"/>
    <property type="match status" value="1"/>
</dbReference>
<feature type="region of interest" description="Disordered" evidence="1">
    <location>
        <begin position="12"/>
        <end position="32"/>
    </location>
</feature>
<reference evidence="3 4" key="1">
    <citation type="submission" date="2016-10" db="EMBL/GenBank/DDBJ databases">
        <authorList>
            <person name="de Groot N.N."/>
        </authorList>
    </citation>
    <scope>NUCLEOTIDE SEQUENCE [LARGE SCALE GENOMIC DNA]</scope>
    <source>
        <strain evidence="3 4">TC2-24</strain>
    </source>
</reference>
<keyword evidence="2" id="KW-0812">Transmembrane</keyword>
<dbReference type="EMBL" id="FOIQ01000002">
    <property type="protein sequence ID" value="SEV95660.1"/>
    <property type="molecule type" value="Genomic_DNA"/>
</dbReference>
<name>A0A1I0N5M8_9BACT</name>
<protein>
    <recommendedName>
        <fullName evidence="5">Cell division protein FtsL</fullName>
    </recommendedName>
</protein>
<dbReference type="Proteomes" id="UP000199373">
    <property type="component" value="Unassembled WGS sequence"/>
</dbReference>
<dbReference type="InterPro" id="IPR045755">
    <property type="entry name" value="FtsL-like"/>
</dbReference>
<evidence type="ECO:0000256" key="1">
    <source>
        <dbReference type="SAM" id="MobiDB-lite"/>
    </source>
</evidence>
<evidence type="ECO:0000256" key="2">
    <source>
        <dbReference type="SAM" id="Phobius"/>
    </source>
</evidence>
<feature type="compositionally biased region" description="Basic and acidic residues" evidence="1">
    <location>
        <begin position="21"/>
        <end position="32"/>
    </location>
</feature>
<gene>
    <name evidence="3" type="ORF">SAMN04487850_0949</name>
</gene>
<proteinExistence type="predicted"/>
<keyword evidence="2" id="KW-1133">Transmembrane helix</keyword>
<evidence type="ECO:0000313" key="4">
    <source>
        <dbReference type="Proteomes" id="UP000199373"/>
    </source>
</evidence>
<feature type="transmembrane region" description="Helical" evidence="2">
    <location>
        <begin position="78"/>
        <end position="96"/>
    </location>
</feature>
<dbReference type="AlphaFoldDB" id="A0A1I0N5M8"/>
<evidence type="ECO:0000313" key="3">
    <source>
        <dbReference type="EMBL" id="SEV95660.1"/>
    </source>
</evidence>
<keyword evidence="4" id="KW-1185">Reference proteome</keyword>
<dbReference type="RefSeq" id="WP_176771116.1">
    <property type="nucleotide sequence ID" value="NZ_FOIQ01000002.1"/>
</dbReference>
<keyword evidence="2" id="KW-0472">Membrane</keyword>